<dbReference type="AlphaFoldDB" id="S0FA12"/>
<dbReference type="Proteomes" id="UP000014073">
    <property type="component" value="Unassembled WGS sequence"/>
</dbReference>
<keyword evidence="1" id="KW-0472">Membrane</keyword>
<dbReference type="EMBL" id="ACBW01000067">
    <property type="protein sequence ID" value="EEF75391.1"/>
    <property type="molecule type" value="Genomic_DNA"/>
</dbReference>
<comment type="caution">
    <text evidence="2">The sequence shown here is derived from an EMBL/GenBank/DDBJ whole genome shotgun (WGS) entry which is preliminary data.</text>
</comment>
<keyword evidence="1" id="KW-0812">Transmembrane</keyword>
<evidence type="ECO:0000256" key="1">
    <source>
        <dbReference type="SAM" id="Phobius"/>
    </source>
</evidence>
<protein>
    <submittedName>
        <fullName evidence="2">Uncharacterized protein</fullName>
    </submittedName>
</protein>
<feature type="transmembrane region" description="Helical" evidence="1">
    <location>
        <begin position="12"/>
        <end position="33"/>
    </location>
</feature>
<dbReference type="HOGENOM" id="CLU_2679942_0_0_10"/>
<organism evidence="2 3">
    <name type="scientific">Phocaeicola coprophilus DSM 18228 = JCM 13818</name>
    <dbReference type="NCBI Taxonomy" id="547042"/>
    <lineage>
        <taxon>Bacteria</taxon>
        <taxon>Pseudomonadati</taxon>
        <taxon>Bacteroidota</taxon>
        <taxon>Bacteroidia</taxon>
        <taxon>Bacteroidales</taxon>
        <taxon>Bacteroidaceae</taxon>
        <taxon>Phocaeicola</taxon>
    </lineage>
</organism>
<evidence type="ECO:0000313" key="2">
    <source>
        <dbReference type="EMBL" id="EEF75391.1"/>
    </source>
</evidence>
<keyword evidence="1" id="KW-1133">Transmembrane helix</keyword>
<evidence type="ECO:0000313" key="3">
    <source>
        <dbReference type="Proteomes" id="UP000014073"/>
    </source>
</evidence>
<accession>S0FA12</accession>
<sequence length="74" mass="8583">MCGIDCLFCYHAAFGFRLMMAGSFGGVLSFLLLPDCSWNVIRYHFPKMRPDRYAMLRTPPAQPSNFFPFPQQRD</sequence>
<name>S0FA12_9BACT</name>
<keyword evidence="3" id="KW-1185">Reference proteome</keyword>
<gene>
    <name evidence="2" type="ORF">BACCOPRO_00880</name>
</gene>
<proteinExistence type="predicted"/>
<reference evidence="2 3" key="1">
    <citation type="submission" date="2008-12" db="EMBL/GenBank/DDBJ databases">
        <authorList>
            <person name="Fulton L."/>
            <person name="Clifton S."/>
            <person name="Fulton B."/>
            <person name="Xu J."/>
            <person name="Minx P."/>
            <person name="Pepin K.H."/>
            <person name="Johnson M."/>
            <person name="Bhonagiri V."/>
            <person name="Nash W.E."/>
            <person name="Mardis E.R."/>
            <person name="Wilson R.K."/>
        </authorList>
    </citation>
    <scope>NUCLEOTIDE SEQUENCE [LARGE SCALE GENOMIC DNA]</scope>
    <source>
        <strain evidence="2 3">DSM 18228</strain>
    </source>
</reference>